<accession>A0A1A2E1U0</accession>
<dbReference type="InterPro" id="IPR030802">
    <property type="entry name" value="Permease_MalE"/>
</dbReference>
<dbReference type="AlphaFoldDB" id="A0A1A2E1U0"/>
<keyword evidence="1" id="KW-1133">Transmembrane helix</keyword>
<evidence type="ECO:0000313" key="3">
    <source>
        <dbReference type="Proteomes" id="UP000093985"/>
    </source>
</evidence>
<keyword evidence="1" id="KW-0472">Membrane</keyword>
<sequence length="287" mass="29818">MTAIPSAFGLPGLRAVVAFLGGAFLAVARAGHLVHFFGRTLASIPIMLRHYRREMLRLLSDIAWGNGSIVVGGGTIAVALALGAIAGALVAVEGYNVLDLLGLGPATGLISSFATTRELAPIMVGMAFIAQAGCRFTAQLGAMRINEEIDSLEAMAINPIPFLVTTRAVASVIAVVPLFLVALGIAYLSCQFSVILISGQSNGSYLHYFSLFVNGRDVLYATVKATVFVFVSSTIQSYYGFIASGGPAGVGVAAGRAMRTSVTAVVVVNMFMTMALWGVESGARFGG</sequence>
<gene>
    <name evidence="2" type="ORF">A5771_07055</name>
</gene>
<reference evidence="3" key="1">
    <citation type="submission" date="2016-06" db="EMBL/GenBank/DDBJ databases">
        <authorList>
            <person name="Sutton G."/>
            <person name="Brinkac L."/>
            <person name="Sanka R."/>
            <person name="Adams M."/>
            <person name="Lau E."/>
            <person name="Mehaffy C."/>
            <person name="Tameris M."/>
            <person name="Hatherill M."/>
            <person name="Hanekom W."/>
            <person name="Mahomed H."/>
            <person name="Mcshane H."/>
        </authorList>
    </citation>
    <scope>NUCLEOTIDE SEQUENCE [LARGE SCALE GENOMIC DNA]</scope>
    <source>
        <strain evidence="3">852014-51077_SCH5608930-a</strain>
    </source>
</reference>
<dbReference type="EMBL" id="LZIN01000038">
    <property type="protein sequence ID" value="OBG07387.1"/>
    <property type="molecule type" value="Genomic_DNA"/>
</dbReference>
<feature type="transmembrane region" description="Helical" evidence="1">
    <location>
        <begin position="168"/>
        <end position="197"/>
    </location>
</feature>
<organism evidence="2 3">
    <name type="scientific">Mycolicibacter sinensis (strain JDM601)</name>
    <name type="common">Mycobacterium sinense</name>
    <dbReference type="NCBI Taxonomy" id="875328"/>
    <lineage>
        <taxon>Bacteria</taxon>
        <taxon>Bacillati</taxon>
        <taxon>Actinomycetota</taxon>
        <taxon>Actinomycetes</taxon>
        <taxon>Mycobacteriales</taxon>
        <taxon>Mycobacteriaceae</taxon>
        <taxon>Mycolicibacter</taxon>
    </lineage>
</organism>
<feature type="transmembrane region" description="Helical" evidence="1">
    <location>
        <begin position="218"/>
        <end position="241"/>
    </location>
</feature>
<feature type="transmembrane region" description="Helical" evidence="1">
    <location>
        <begin position="261"/>
        <end position="279"/>
    </location>
</feature>
<feature type="transmembrane region" description="Helical" evidence="1">
    <location>
        <begin position="58"/>
        <end position="91"/>
    </location>
</feature>
<dbReference type="GO" id="GO:0043190">
    <property type="term" value="C:ATP-binding cassette (ABC) transporter complex"/>
    <property type="evidence" value="ECO:0007669"/>
    <property type="project" value="InterPro"/>
</dbReference>
<dbReference type="GO" id="GO:0005548">
    <property type="term" value="F:phospholipid transporter activity"/>
    <property type="evidence" value="ECO:0007669"/>
    <property type="project" value="TreeGrafter"/>
</dbReference>
<keyword evidence="1" id="KW-0812">Transmembrane</keyword>
<comment type="caution">
    <text evidence="2">The sequence shown here is derived from an EMBL/GenBank/DDBJ whole genome shotgun (WGS) entry which is preliminary data.</text>
</comment>
<dbReference type="Pfam" id="PF02405">
    <property type="entry name" value="MlaE"/>
    <property type="match status" value="1"/>
</dbReference>
<dbReference type="PANTHER" id="PTHR30188">
    <property type="entry name" value="ABC TRANSPORTER PERMEASE PROTEIN-RELATED"/>
    <property type="match status" value="1"/>
</dbReference>
<evidence type="ECO:0000256" key="1">
    <source>
        <dbReference type="SAM" id="Phobius"/>
    </source>
</evidence>
<protein>
    <submittedName>
        <fullName evidence="2">ABC transporter permease</fullName>
    </submittedName>
</protein>
<feature type="transmembrane region" description="Helical" evidence="1">
    <location>
        <begin position="15"/>
        <end position="37"/>
    </location>
</feature>
<dbReference type="Proteomes" id="UP000093985">
    <property type="component" value="Unassembled WGS sequence"/>
</dbReference>
<dbReference type="RefSeq" id="WP_064854782.1">
    <property type="nucleotide sequence ID" value="NZ_LZIM01000100.1"/>
</dbReference>
<name>A0A1A2E1U0_MYCSD</name>
<dbReference type="PANTHER" id="PTHR30188:SF13">
    <property type="entry name" value="CONSERVED HYPOTHETICAL INTEGRAL MEMBRANE PROTEIN YRBE3B"/>
    <property type="match status" value="1"/>
</dbReference>
<evidence type="ECO:0000313" key="2">
    <source>
        <dbReference type="EMBL" id="OBG07387.1"/>
    </source>
</evidence>
<proteinExistence type="predicted"/>